<name>A0A3D2X8A1_9FIRM</name>
<organism evidence="2 3">
    <name type="scientific">Lachnoclostridium phytofermentans</name>
    <dbReference type="NCBI Taxonomy" id="66219"/>
    <lineage>
        <taxon>Bacteria</taxon>
        <taxon>Bacillati</taxon>
        <taxon>Bacillota</taxon>
        <taxon>Clostridia</taxon>
        <taxon>Lachnospirales</taxon>
        <taxon>Lachnospiraceae</taxon>
    </lineage>
</organism>
<dbReference type="EMBL" id="DPVV01000446">
    <property type="protein sequence ID" value="HCL03369.1"/>
    <property type="molecule type" value="Genomic_DNA"/>
</dbReference>
<evidence type="ECO:0000256" key="1">
    <source>
        <dbReference type="SAM" id="Phobius"/>
    </source>
</evidence>
<protein>
    <submittedName>
        <fullName evidence="2">Stage V sporulation protein AC</fullName>
    </submittedName>
</protein>
<feature type="transmembrane region" description="Helical" evidence="1">
    <location>
        <begin position="137"/>
        <end position="162"/>
    </location>
</feature>
<dbReference type="NCBIfam" id="TIGR02838">
    <property type="entry name" value="spore_V_AC"/>
    <property type="match status" value="1"/>
</dbReference>
<gene>
    <name evidence="2" type="primary">spoVAC</name>
    <name evidence="2" type="ORF">DHW61_13345</name>
</gene>
<feature type="transmembrane region" description="Helical" evidence="1">
    <location>
        <begin position="73"/>
        <end position="94"/>
    </location>
</feature>
<dbReference type="InterPro" id="IPR014203">
    <property type="entry name" value="Spore_V_AC"/>
</dbReference>
<dbReference type="PANTHER" id="PTHR38450">
    <property type="entry name" value="STAGE V SPORULATION PROTEIN AC-RELATED"/>
    <property type="match status" value="1"/>
</dbReference>
<keyword evidence="1" id="KW-0812">Transmembrane</keyword>
<evidence type="ECO:0000313" key="3">
    <source>
        <dbReference type="Proteomes" id="UP000262969"/>
    </source>
</evidence>
<dbReference type="AlphaFoldDB" id="A0A3D2X8A1"/>
<feature type="transmembrane region" description="Helical" evidence="1">
    <location>
        <begin position="101"/>
        <end position="122"/>
    </location>
</feature>
<dbReference type="Pfam" id="PF03862">
    <property type="entry name" value="SpoVAC_SpoVAEB"/>
    <property type="match status" value="1"/>
</dbReference>
<keyword evidence="1" id="KW-0472">Membrane</keyword>
<proteinExistence type="predicted"/>
<dbReference type="PANTHER" id="PTHR38450:SF1">
    <property type="entry name" value="STAGE V SPORULATION PROTEIN AC"/>
    <property type="match status" value="1"/>
</dbReference>
<sequence>MANDKNKVSVSQVANEKDQQERDKLYNQYVKQVTPKHNWFSNMCKAFVSGGIICAIGQGFINFYSSYGAEKELAGAYTTMSLVLLSIIFTGFNWYQKIAKFAGAGILVPITGFANSVAAPAIEFKKEGQVFGIGCKIFTIAGPVILYGIFSSWLLGVVYYIFTMFQK</sequence>
<reference evidence="2 3" key="1">
    <citation type="journal article" date="2018" name="Nat. Biotechnol.">
        <title>A standardized bacterial taxonomy based on genome phylogeny substantially revises the tree of life.</title>
        <authorList>
            <person name="Parks D.H."/>
            <person name="Chuvochina M."/>
            <person name="Waite D.W."/>
            <person name="Rinke C."/>
            <person name="Skarshewski A."/>
            <person name="Chaumeil P.A."/>
            <person name="Hugenholtz P."/>
        </authorList>
    </citation>
    <scope>NUCLEOTIDE SEQUENCE [LARGE SCALE GENOMIC DNA]</scope>
    <source>
        <strain evidence="2">UBA11728</strain>
    </source>
</reference>
<comment type="caution">
    <text evidence="2">The sequence shown here is derived from an EMBL/GenBank/DDBJ whole genome shotgun (WGS) entry which is preliminary data.</text>
</comment>
<dbReference type="Proteomes" id="UP000262969">
    <property type="component" value="Unassembled WGS sequence"/>
</dbReference>
<keyword evidence="1" id="KW-1133">Transmembrane helix</keyword>
<evidence type="ECO:0000313" key="2">
    <source>
        <dbReference type="EMBL" id="HCL03369.1"/>
    </source>
</evidence>
<accession>A0A3D2X8A1</accession>
<dbReference type="InterPro" id="IPR005562">
    <property type="entry name" value="SpoVA"/>
</dbReference>
<feature type="transmembrane region" description="Helical" evidence="1">
    <location>
        <begin position="46"/>
        <end position="67"/>
    </location>
</feature>